<dbReference type="KEGG" id="bsol:FSW04_12145"/>
<dbReference type="GO" id="GO:0005886">
    <property type="term" value="C:plasma membrane"/>
    <property type="evidence" value="ECO:0007669"/>
    <property type="project" value="TreeGrafter"/>
</dbReference>
<dbReference type="AlphaFoldDB" id="A0A5B8U6F5"/>
<evidence type="ECO:0000313" key="10">
    <source>
        <dbReference type="EMBL" id="QEC48242.1"/>
    </source>
</evidence>
<dbReference type="GO" id="GO:0006882">
    <property type="term" value="P:intracellular zinc ion homeostasis"/>
    <property type="evidence" value="ECO:0007669"/>
    <property type="project" value="TreeGrafter"/>
</dbReference>
<feature type="transmembrane region" description="Helical" evidence="8">
    <location>
        <begin position="178"/>
        <end position="197"/>
    </location>
</feature>
<keyword evidence="11" id="KW-1185">Reference proteome</keyword>
<evidence type="ECO:0000256" key="6">
    <source>
        <dbReference type="ARBA" id="ARBA00023136"/>
    </source>
</evidence>
<comment type="similarity">
    <text evidence="2">Belongs to the cation diffusion facilitator (CDF) transporter (TC 2.A.4) family.</text>
</comment>
<feature type="transmembrane region" description="Helical" evidence="8">
    <location>
        <begin position="136"/>
        <end position="157"/>
    </location>
</feature>
<feature type="transmembrane region" description="Helical" evidence="8">
    <location>
        <begin position="104"/>
        <end position="124"/>
    </location>
</feature>
<evidence type="ECO:0000256" key="3">
    <source>
        <dbReference type="ARBA" id="ARBA00022448"/>
    </source>
</evidence>
<keyword evidence="5 8" id="KW-1133">Transmembrane helix</keyword>
<keyword evidence="4 8" id="KW-0812">Transmembrane</keyword>
<evidence type="ECO:0000256" key="2">
    <source>
        <dbReference type="ARBA" id="ARBA00008114"/>
    </source>
</evidence>
<dbReference type="Pfam" id="PF01545">
    <property type="entry name" value="Cation_efflux"/>
    <property type="match status" value="1"/>
</dbReference>
<dbReference type="RefSeq" id="WP_146919561.1">
    <property type="nucleotide sequence ID" value="NZ_CP042430.1"/>
</dbReference>
<dbReference type="GO" id="GO:0015341">
    <property type="term" value="F:zinc efflux antiporter activity"/>
    <property type="evidence" value="ECO:0007669"/>
    <property type="project" value="TreeGrafter"/>
</dbReference>
<feature type="compositionally biased region" description="Basic and acidic residues" evidence="7">
    <location>
        <begin position="12"/>
        <end position="30"/>
    </location>
</feature>
<name>A0A5B8U6F5_9ACTN</name>
<dbReference type="SUPFAM" id="SSF161111">
    <property type="entry name" value="Cation efflux protein transmembrane domain-like"/>
    <property type="match status" value="1"/>
</dbReference>
<accession>A0A5B8U6F5</accession>
<dbReference type="NCBIfam" id="TIGR01297">
    <property type="entry name" value="CDF"/>
    <property type="match status" value="1"/>
</dbReference>
<organism evidence="10 11">
    <name type="scientific">Baekduia soli</name>
    <dbReference type="NCBI Taxonomy" id="496014"/>
    <lineage>
        <taxon>Bacteria</taxon>
        <taxon>Bacillati</taxon>
        <taxon>Actinomycetota</taxon>
        <taxon>Thermoleophilia</taxon>
        <taxon>Solirubrobacterales</taxon>
        <taxon>Baekduiaceae</taxon>
        <taxon>Baekduia</taxon>
    </lineage>
</organism>
<protein>
    <submittedName>
        <fullName evidence="10">Cation diffusion facilitator family transporter</fullName>
    </submittedName>
</protein>
<dbReference type="Gene3D" id="1.20.1510.10">
    <property type="entry name" value="Cation efflux protein transmembrane domain"/>
    <property type="match status" value="1"/>
</dbReference>
<feature type="domain" description="Cation efflux protein transmembrane" evidence="9">
    <location>
        <begin position="46"/>
        <end position="219"/>
    </location>
</feature>
<evidence type="ECO:0000256" key="8">
    <source>
        <dbReference type="SAM" id="Phobius"/>
    </source>
</evidence>
<feature type="transmembrane region" description="Helical" evidence="8">
    <location>
        <begin position="45"/>
        <end position="70"/>
    </location>
</feature>
<gene>
    <name evidence="10" type="ORF">FSW04_12145</name>
</gene>
<keyword evidence="3" id="KW-0813">Transport</keyword>
<dbReference type="InterPro" id="IPR002524">
    <property type="entry name" value="Cation_efflux"/>
</dbReference>
<dbReference type="GO" id="GO:0015086">
    <property type="term" value="F:cadmium ion transmembrane transporter activity"/>
    <property type="evidence" value="ECO:0007669"/>
    <property type="project" value="TreeGrafter"/>
</dbReference>
<dbReference type="PANTHER" id="PTHR43840:SF15">
    <property type="entry name" value="MITOCHONDRIAL METAL TRANSPORTER 1-RELATED"/>
    <property type="match status" value="1"/>
</dbReference>
<dbReference type="PANTHER" id="PTHR43840">
    <property type="entry name" value="MITOCHONDRIAL METAL TRANSPORTER 1-RELATED"/>
    <property type="match status" value="1"/>
</dbReference>
<dbReference type="GO" id="GO:0015093">
    <property type="term" value="F:ferrous iron transmembrane transporter activity"/>
    <property type="evidence" value="ECO:0007669"/>
    <property type="project" value="TreeGrafter"/>
</dbReference>
<comment type="subcellular location">
    <subcellularLocation>
        <location evidence="1">Membrane</location>
        <topology evidence="1">Multi-pass membrane protein</topology>
    </subcellularLocation>
</comment>
<evidence type="ECO:0000256" key="5">
    <source>
        <dbReference type="ARBA" id="ARBA00022989"/>
    </source>
</evidence>
<dbReference type="InterPro" id="IPR050291">
    <property type="entry name" value="CDF_Transporter"/>
</dbReference>
<sequence length="227" mass="23336">MSTHSEAQGHAAHGDHHDGGHEHGHGHSHGLVDESIKRSRDGIRAVTVALIVLGLTAAAQIAVFVMSGSVALLADLIHNIGDAATAIPLGIAFALRSARAERHAGLFVVLAIFVSACVAAYEAVARLIHPQAVDHLGILAAAGVVGFVGNWTAALIRTRAGKRLDSPALIADGAHARADAYVSLAVVASAAVVALGLRIADPLIGLAITLVILRITYDSWRTVRAGA</sequence>
<dbReference type="InterPro" id="IPR058533">
    <property type="entry name" value="Cation_efflux_TM"/>
</dbReference>
<evidence type="ECO:0000256" key="4">
    <source>
        <dbReference type="ARBA" id="ARBA00022692"/>
    </source>
</evidence>
<keyword evidence="6 8" id="KW-0472">Membrane</keyword>
<dbReference type="OrthoDB" id="9813655at2"/>
<evidence type="ECO:0000259" key="9">
    <source>
        <dbReference type="Pfam" id="PF01545"/>
    </source>
</evidence>
<evidence type="ECO:0000256" key="7">
    <source>
        <dbReference type="SAM" id="MobiDB-lite"/>
    </source>
</evidence>
<feature type="transmembrane region" description="Helical" evidence="8">
    <location>
        <begin position="76"/>
        <end position="95"/>
    </location>
</feature>
<evidence type="ECO:0000313" key="11">
    <source>
        <dbReference type="Proteomes" id="UP000321805"/>
    </source>
</evidence>
<dbReference type="Proteomes" id="UP000321805">
    <property type="component" value="Chromosome"/>
</dbReference>
<evidence type="ECO:0000256" key="1">
    <source>
        <dbReference type="ARBA" id="ARBA00004141"/>
    </source>
</evidence>
<proteinExistence type="inferred from homology"/>
<feature type="region of interest" description="Disordered" evidence="7">
    <location>
        <begin position="1"/>
        <end position="30"/>
    </location>
</feature>
<dbReference type="EMBL" id="CP042430">
    <property type="protein sequence ID" value="QEC48242.1"/>
    <property type="molecule type" value="Genomic_DNA"/>
</dbReference>
<reference evidence="10 11" key="1">
    <citation type="journal article" date="2018" name="J. Microbiol.">
        <title>Baekduia soli gen. nov., sp. nov., a novel bacterium isolated from the soil of Baekdu Mountain and proposal of a novel family name, Baekduiaceae fam. nov.</title>
        <authorList>
            <person name="An D.S."/>
            <person name="Siddiqi M.Z."/>
            <person name="Kim K.H."/>
            <person name="Yu H.S."/>
            <person name="Im W.T."/>
        </authorList>
    </citation>
    <scope>NUCLEOTIDE SEQUENCE [LARGE SCALE GENOMIC DNA]</scope>
    <source>
        <strain evidence="10 11">BR7-21</strain>
    </source>
</reference>
<dbReference type="InterPro" id="IPR027469">
    <property type="entry name" value="Cation_efflux_TMD_sf"/>
</dbReference>